<dbReference type="InterPro" id="IPR007809">
    <property type="entry name" value="FlgN-like"/>
</dbReference>
<comment type="caution">
    <text evidence="3">The sequence shown here is derived from an EMBL/GenBank/DDBJ whole genome shotgun (WGS) entry which is preliminary data.</text>
</comment>
<feature type="compositionally biased region" description="Polar residues" evidence="2">
    <location>
        <begin position="154"/>
        <end position="163"/>
    </location>
</feature>
<dbReference type="SUPFAM" id="SSF140566">
    <property type="entry name" value="FlgN-like"/>
    <property type="match status" value="1"/>
</dbReference>
<dbReference type="PATRIC" id="fig|46224.3.peg.1899"/>
<dbReference type="GeneID" id="62497011"/>
<keyword evidence="1" id="KW-1005">Bacterial flagellum biogenesis</keyword>
<dbReference type="InterPro" id="IPR036679">
    <property type="entry name" value="FlgN-like_sf"/>
</dbReference>
<evidence type="ECO:0000256" key="1">
    <source>
        <dbReference type="ARBA" id="ARBA00022795"/>
    </source>
</evidence>
<dbReference type="Pfam" id="PF05130">
    <property type="entry name" value="FlgN"/>
    <property type="match status" value="1"/>
</dbReference>
<protein>
    <submittedName>
        <fullName evidence="3">Uncharacterized protein</fullName>
    </submittedName>
</protein>
<reference evidence="3 4" key="1">
    <citation type="submission" date="2016-01" db="EMBL/GenBank/DDBJ databases">
        <title>Genome Sequences of Twelve Sporeforming Bacillus Species Isolated from Foods.</title>
        <authorList>
            <person name="Berendsen E.M."/>
            <person name="Wells-Bennik M.H."/>
            <person name="Krawcyk A.O."/>
            <person name="De Jong A."/>
            <person name="Holsappel S."/>
            <person name="Eijlander R.T."/>
            <person name="Kuipers O.P."/>
        </authorList>
    </citation>
    <scope>NUCLEOTIDE SEQUENCE [LARGE SCALE GENOMIC DNA]</scope>
    <source>
        <strain evidence="3 4">B4102</strain>
    </source>
</reference>
<feature type="region of interest" description="Disordered" evidence="2">
    <location>
        <begin position="140"/>
        <end position="163"/>
    </location>
</feature>
<evidence type="ECO:0000313" key="3">
    <source>
        <dbReference type="EMBL" id="KYD09170.1"/>
    </source>
</evidence>
<dbReference type="OrthoDB" id="2381500at2"/>
<dbReference type="RefSeq" id="WP_066229108.1">
    <property type="nucleotide sequence ID" value="NZ_JBCMXV010000025.1"/>
</dbReference>
<dbReference type="Proteomes" id="UP000075666">
    <property type="component" value="Unassembled WGS sequence"/>
</dbReference>
<dbReference type="STRING" id="46224.B4102_2697"/>
<dbReference type="AlphaFoldDB" id="A0A150LAD2"/>
<evidence type="ECO:0000256" key="2">
    <source>
        <dbReference type="SAM" id="MobiDB-lite"/>
    </source>
</evidence>
<name>A0A150LAD2_9BACI</name>
<proteinExistence type="predicted"/>
<evidence type="ECO:0000313" key="4">
    <source>
        <dbReference type="Proteomes" id="UP000075666"/>
    </source>
</evidence>
<keyword evidence="4" id="KW-1185">Reference proteome</keyword>
<accession>A0A150LAD2</accession>
<sequence>MLTQKLIEILQKTLKLHQSLYEIAVEKTEVIKSANIESLQNIIQNEQKHIAAIQMFENQRQELVARFKKDLAIEMDGFTISALLTHLNGPEKEQIQELQANLIQQVDELKNVNTLNQQLLMHSLQFVHLNLNFFDPDPESPNYTKSADEELVETTRSLFDSQA</sequence>
<organism evidence="3 4">
    <name type="scientific">Heyndrickxia sporothermodurans</name>
    <dbReference type="NCBI Taxonomy" id="46224"/>
    <lineage>
        <taxon>Bacteria</taxon>
        <taxon>Bacillati</taxon>
        <taxon>Bacillota</taxon>
        <taxon>Bacilli</taxon>
        <taxon>Bacillales</taxon>
        <taxon>Bacillaceae</taxon>
        <taxon>Heyndrickxia</taxon>
    </lineage>
</organism>
<dbReference type="Gene3D" id="1.20.58.300">
    <property type="entry name" value="FlgN-like"/>
    <property type="match status" value="1"/>
</dbReference>
<dbReference type="GO" id="GO:0044780">
    <property type="term" value="P:bacterial-type flagellum assembly"/>
    <property type="evidence" value="ECO:0007669"/>
    <property type="project" value="InterPro"/>
</dbReference>
<dbReference type="EMBL" id="LQYN01000026">
    <property type="protein sequence ID" value="KYD09170.1"/>
    <property type="molecule type" value="Genomic_DNA"/>
</dbReference>
<gene>
    <name evidence="3" type="ORF">B4102_2697</name>
</gene>